<dbReference type="PANTHER" id="PTHR24153:SF8">
    <property type="entry name" value="FORKED, ISOFORM F"/>
    <property type="match status" value="1"/>
</dbReference>
<evidence type="ECO:0000313" key="12">
    <source>
        <dbReference type="EMBL" id="RWS07663.1"/>
    </source>
</evidence>
<protein>
    <submittedName>
        <fullName evidence="12">Espin-like protein</fullName>
    </submittedName>
</protein>
<feature type="repeat" description="ANK" evidence="10">
    <location>
        <begin position="37"/>
        <end position="70"/>
    </location>
</feature>
<dbReference type="GO" id="GO:0051017">
    <property type="term" value="P:actin filament bundle assembly"/>
    <property type="evidence" value="ECO:0007669"/>
    <property type="project" value="TreeGrafter"/>
</dbReference>
<keyword evidence="5" id="KW-0677">Repeat</keyword>
<accession>A0A3S3RXV8</accession>
<evidence type="ECO:0000256" key="3">
    <source>
        <dbReference type="ARBA" id="ARBA00022483"/>
    </source>
</evidence>
<evidence type="ECO:0000256" key="10">
    <source>
        <dbReference type="PROSITE-ProRule" id="PRU00023"/>
    </source>
</evidence>
<proteinExistence type="predicted"/>
<feature type="compositionally biased region" description="Polar residues" evidence="11">
    <location>
        <begin position="341"/>
        <end position="357"/>
    </location>
</feature>
<dbReference type="PROSITE" id="PS50297">
    <property type="entry name" value="ANK_REP_REGION"/>
    <property type="match status" value="2"/>
</dbReference>
<gene>
    <name evidence="12" type="ORF">B4U79_00930</name>
</gene>
<keyword evidence="9" id="KW-0472">Membrane</keyword>
<feature type="region of interest" description="Disordered" evidence="11">
    <location>
        <begin position="641"/>
        <end position="671"/>
    </location>
</feature>
<evidence type="ECO:0000256" key="9">
    <source>
        <dbReference type="ARBA" id="ARBA00023298"/>
    </source>
</evidence>
<dbReference type="PANTHER" id="PTHR24153">
    <property type="entry name" value="ESPIN"/>
    <property type="match status" value="1"/>
</dbReference>
<dbReference type="SUPFAM" id="SSF48403">
    <property type="entry name" value="Ankyrin repeat"/>
    <property type="match status" value="1"/>
</dbReference>
<keyword evidence="13" id="KW-1185">Reference proteome</keyword>
<name>A0A3S3RXV8_9ACAR</name>
<evidence type="ECO:0000256" key="6">
    <source>
        <dbReference type="ARBA" id="ARBA00022740"/>
    </source>
</evidence>
<keyword evidence="7" id="KW-0638">Presynaptic neurotoxin</keyword>
<evidence type="ECO:0000256" key="11">
    <source>
        <dbReference type="SAM" id="MobiDB-lite"/>
    </source>
</evidence>
<dbReference type="Gene3D" id="1.25.40.20">
    <property type="entry name" value="Ankyrin repeat-containing domain"/>
    <property type="match status" value="1"/>
</dbReference>
<dbReference type="GO" id="GO:0007605">
    <property type="term" value="P:sensory perception of sound"/>
    <property type="evidence" value="ECO:0007669"/>
    <property type="project" value="UniProtKB-KW"/>
</dbReference>
<keyword evidence="8 10" id="KW-0040">ANK repeat</keyword>
<keyword evidence="9" id="KW-1053">Target membrane</keyword>
<dbReference type="EMBL" id="NCKU01003365">
    <property type="protein sequence ID" value="RWS07663.1"/>
    <property type="molecule type" value="Genomic_DNA"/>
</dbReference>
<keyword evidence="7" id="KW-0528">Neurotoxin</keyword>
<dbReference type="GO" id="GO:0044231">
    <property type="term" value="C:host cell presynaptic membrane"/>
    <property type="evidence" value="ECO:0007669"/>
    <property type="project" value="UniProtKB-KW"/>
</dbReference>
<feature type="compositionally biased region" description="Basic and acidic residues" evidence="11">
    <location>
        <begin position="436"/>
        <end position="446"/>
    </location>
</feature>
<evidence type="ECO:0000256" key="2">
    <source>
        <dbReference type="ARBA" id="ARBA00004645"/>
    </source>
</evidence>
<feature type="repeat" description="ANK" evidence="10">
    <location>
        <begin position="3"/>
        <end position="24"/>
    </location>
</feature>
<dbReference type="Pfam" id="PF12796">
    <property type="entry name" value="Ank_2"/>
    <property type="match status" value="1"/>
</dbReference>
<dbReference type="AlphaFoldDB" id="A0A3S3RXV8"/>
<dbReference type="Pfam" id="PF00023">
    <property type="entry name" value="Ank"/>
    <property type="match status" value="1"/>
</dbReference>
<evidence type="ECO:0000256" key="4">
    <source>
        <dbReference type="ARBA" id="ARBA00022537"/>
    </source>
</evidence>
<evidence type="ECO:0000313" key="13">
    <source>
        <dbReference type="Proteomes" id="UP000285301"/>
    </source>
</evidence>
<feature type="region of interest" description="Disordered" evidence="11">
    <location>
        <begin position="719"/>
        <end position="803"/>
    </location>
</feature>
<dbReference type="GO" id="GO:0006887">
    <property type="term" value="P:exocytosis"/>
    <property type="evidence" value="ECO:0007669"/>
    <property type="project" value="UniProtKB-KW"/>
</dbReference>
<dbReference type="GO" id="GO:0032420">
    <property type="term" value="C:stereocilium"/>
    <property type="evidence" value="ECO:0007669"/>
    <property type="project" value="UniProtKB-SubCell"/>
</dbReference>
<evidence type="ECO:0000256" key="1">
    <source>
        <dbReference type="ARBA" id="ARBA00004175"/>
    </source>
</evidence>
<feature type="compositionally biased region" description="Basic and acidic residues" evidence="11">
    <location>
        <begin position="407"/>
        <end position="419"/>
    </location>
</feature>
<dbReference type="InterPro" id="IPR036770">
    <property type="entry name" value="Ankyrin_rpt-contain_sf"/>
</dbReference>
<evidence type="ECO:0000256" key="7">
    <source>
        <dbReference type="ARBA" id="ARBA00023028"/>
    </source>
</evidence>
<comment type="subcellular location">
    <subcellularLocation>
        <location evidence="2">Cell projection</location>
        <location evidence="2">Stereocilium</location>
    </subcellularLocation>
    <subcellularLocation>
        <location evidence="1">Target cell membrane</location>
    </subcellularLocation>
</comment>
<dbReference type="InterPro" id="IPR002110">
    <property type="entry name" value="Ankyrin_rpt"/>
</dbReference>
<keyword evidence="4" id="KW-1052">Target cell membrane</keyword>
<dbReference type="GO" id="GO:0044218">
    <property type="term" value="C:other organism cell membrane"/>
    <property type="evidence" value="ECO:0007669"/>
    <property type="project" value="UniProtKB-KW"/>
</dbReference>
<feature type="compositionally biased region" description="Polar residues" evidence="11">
    <location>
        <begin position="420"/>
        <end position="433"/>
    </location>
</feature>
<reference evidence="12 13" key="1">
    <citation type="journal article" date="2018" name="Gigascience">
        <title>Genomes of trombidid mites reveal novel predicted allergens and laterally-transferred genes associated with secondary metabolism.</title>
        <authorList>
            <person name="Dong X."/>
            <person name="Chaisiri K."/>
            <person name="Xia D."/>
            <person name="Armstrong S.D."/>
            <person name="Fang Y."/>
            <person name="Donnelly M.J."/>
            <person name="Kadowaki T."/>
            <person name="McGarry J.W."/>
            <person name="Darby A.C."/>
            <person name="Makepeace B.L."/>
        </authorList>
    </citation>
    <scope>NUCLEOTIDE SEQUENCE [LARGE SCALE GENOMIC DNA]</scope>
    <source>
        <strain evidence="12">UoL-WK</strain>
    </source>
</reference>
<dbReference type="STRING" id="1965070.A0A3S3RXV8"/>
<dbReference type="Proteomes" id="UP000285301">
    <property type="component" value="Unassembled WGS sequence"/>
</dbReference>
<evidence type="ECO:0000256" key="5">
    <source>
        <dbReference type="ARBA" id="ARBA00022737"/>
    </source>
</evidence>
<dbReference type="InterPro" id="IPR052420">
    <property type="entry name" value="Espin/Espin-like"/>
</dbReference>
<feature type="compositionally biased region" description="Basic and acidic residues" evidence="11">
    <location>
        <begin position="641"/>
        <end position="667"/>
    </location>
</feature>
<dbReference type="SMART" id="SM00248">
    <property type="entry name" value="ANK"/>
    <property type="match status" value="4"/>
</dbReference>
<feature type="region of interest" description="Disordered" evidence="11">
    <location>
        <begin position="245"/>
        <end position="289"/>
    </location>
</feature>
<comment type="caution">
    <text evidence="12">The sequence shown here is derived from an EMBL/GenBank/DDBJ whole genome shotgun (WGS) entry which is preliminary data.</text>
</comment>
<keyword evidence="3" id="KW-0268">Exocytosis</keyword>
<dbReference type="GO" id="GO:0051015">
    <property type="term" value="F:actin filament binding"/>
    <property type="evidence" value="ECO:0007669"/>
    <property type="project" value="TreeGrafter"/>
</dbReference>
<keyword evidence="7" id="KW-0800">Toxin</keyword>
<feature type="region of interest" description="Disordered" evidence="11">
    <location>
        <begin position="338"/>
        <end position="357"/>
    </location>
</feature>
<dbReference type="PROSITE" id="PS50088">
    <property type="entry name" value="ANK_REPEAT"/>
    <property type="match status" value="3"/>
</dbReference>
<feature type="repeat" description="ANK" evidence="10">
    <location>
        <begin position="71"/>
        <end position="103"/>
    </location>
</feature>
<organism evidence="12 13">
    <name type="scientific">Dinothrombium tinctorium</name>
    <dbReference type="NCBI Taxonomy" id="1965070"/>
    <lineage>
        <taxon>Eukaryota</taxon>
        <taxon>Metazoa</taxon>
        <taxon>Ecdysozoa</taxon>
        <taxon>Arthropoda</taxon>
        <taxon>Chelicerata</taxon>
        <taxon>Arachnida</taxon>
        <taxon>Acari</taxon>
        <taxon>Acariformes</taxon>
        <taxon>Trombidiformes</taxon>
        <taxon>Prostigmata</taxon>
        <taxon>Anystina</taxon>
        <taxon>Parasitengona</taxon>
        <taxon>Trombidioidea</taxon>
        <taxon>Trombidiidae</taxon>
        <taxon>Dinothrombium</taxon>
    </lineage>
</organism>
<feature type="compositionally biased region" description="Basic and acidic residues" evidence="11">
    <location>
        <begin position="719"/>
        <end position="754"/>
    </location>
</feature>
<feature type="compositionally biased region" description="Basic and acidic residues" evidence="11">
    <location>
        <begin position="771"/>
        <end position="788"/>
    </location>
</feature>
<dbReference type="OrthoDB" id="6516167at2759"/>
<sequence>MDNNVTPVYLAAQEGHIEVLKYLVLMAGGSLHLKAKDGMAPIHAAAQMGALKCVKWMVEDQGIDPNLKDNDYATPVHFAASRGHVETLKWLLKHGGKITMDKYGKSPLNDAAENEHMECLALLIAHTTDPRYQAESCVVIPKNSISQKPLKPFCQKSSNNRCDDLSCSCSYSPSLKDTSNSWSSDEYPTEGLNSTFINQSIGRCSRLTEPFDSLDCCWNSNYQSAERKTTPCGFYVPGVCDETNGSKRSRKHKRLTSSESSEMTEDSGQDSISKSSLSDKEPFYLHEPNMTSNDRVKKLFLKNKVKNNKAKRHDECNFESSSNTHLVKADVHHTSDDAMSLSESSDNVPDSESDTTCKTENLVSKPETVNISSTEEVCSTSTDEGIYQEVEEELIIKNDYQTIDSEKISESDTVKEVKQSSEISQNENLSTSNDEVEPKSQMKMIEDDQSSTASSRTEVRSTKKCKTLGGSHIHPAFIPPQFSSPPESDTNIKPSEYLKRVANRTASAFPVPKYGFAKENIYFEKMKMQRSNSENHLLVIQNQYEQINGSEAEENHYEICGESQQLVSDNEEMQKKESQALTKCLSTPLPSSTNLFPNSNFNVTEEQLKTVHLKRTEKQEKAGSCQQNDLIAELKQSKDLDGIKKLKEQSKSKEEVNPNPESPERFGKSGCPLYSDKMAEIAQQFTPERFLDEIPEKDAFGAIIPKWKRLMLAKKAAEKAKKEAEQKLLKEQESKRINSIPEWKRNLLHKKDESQTSNGKRSNMIYVSENSVKEEGKKEMRSENEKSDAASGEAKTSDTNNPWVFQLRKTNSVYW</sequence>
<evidence type="ECO:0000256" key="8">
    <source>
        <dbReference type="ARBA" id="ARBA00023043"/>
    </source>
</evidence>
<dbReference type="GO" id="GO:0005737">
    <property type="term" value="C:cytoplasm"/>
    <property type="evidence" value="ECO:0007669"/>
    <property type="project" value="TreeGrafter"/>
</dbReference>
<keyword evidence="6" id="KW-1009">Hearing</keyword>
<feature type="region of interest" description="Disordered" evidence="11">
    <location>
        <begin position="407"/>
        <end position="460"/>
    </location>
</feature>